<evidence type="ECO:0000313" key="1">
    <source>
        <dbReference type="EMBL" id="TXJ37417.1"/>
    </source>
</evidence>
<name>A0A5C8EHA3_BRAPL</name>
<evidence type="ECO:0000313" key="2">
    <source>
        <dbReference type="Proteomes" id="UP000323176"/>
    </source>
</evidence>
<dbReference type="OrthoDB" id="5454254at2"/>
<dbReference type="AlphaFoldDB" id="A0A5C8EHA3"/>
<protein>
    <recommendedName>
        <fullName evidence="3">L-2-amino-thiazoline-4-carboxylic acid hydrolase</fullName>
    </recommendedName>
</protein>
<evidence type="ECO:0008006" key="3">
    <source>
        <dbReference type="Google" id="ProtNLM"/>
    </source>
</evidence>
<organism evidence="1 2">
    <name type="scientific">Brachyspira pilosicoli</name>
    <name type="common">Serpulina pilosicoli</name>
    <dbReference type="NCBI Taxonomy" id="52584"/>
    <lineage>
        <taxon>Bacteria</taxon>
        <taxon>Pseudomonadati</taxon>
        <taxon>Spirochaetota</taxon>
        <taxon>Spirochaetia</taxon>
        <taxon>Brachyspirales</taxon>
        <taxon>Brachyspiraceae</taxon>
        <taxon>Brachyspira</taxon>
    </lineage>
</organism>
<accession>A0A5C8EHA3</accession>
<reference evidence="1 2" key="1">
    <citation type="journal article" date="1992" name="Lakartidningen">
        <title>[Penicillin V and not amoxicillin is the first choice preparation in acute otitis].</title>
        <authorList>
            <person name="Kamme C."/>
            <person name="Lundgren K."/>
            <person name="Prellner K."/>
        </authorList>
    </citation>
    <scope>NUCLEOTIDE SEQUENCE [LARGE SCALE GENOMIC DNA]</scope>
    <source>
        <strain evidence="1 2">PC5538III-hc</strain>
    </source>
</reference>
<dbReference type="Proteomes" id="UP000323176">
    <property type="component" value="Unassembled WGS sequence"/>
</dbReference>
<sequence length="164" mass="18645">MSKIENHPHIDEHVINLLRAAIEHRATWMALMYEEAEKMGIDAEKMARAAIRKCGHIHGNNIKNNMSDKNSLDNFGNSFVNPETIKNFEMNFVGRDNDKLHIEFNYCPLVSAWKKLGLSDEKIALLCDIAMDGDRGIAEEMGYKFTVGDTISKCNKICSVHFDK</sequence>
<gene>
    <name evidence="1" type="ORF">EPJ72_10465</name>
</gene>
<dbReference type="InterPro" id="IPR026002">
    <property type="entry name" value="ATC_hydrolase-like"/>
</dbReference>
<dbReference type="Pfam" id="PF14196">
    <property type="entry name" value="ATC_hydrolase"/>
    <property type="match status" value="1"/>
</dbReference>
<proteinExistence type="predicted"/>
<dbReference type="EMBL" id="SAXY01000063">
    <property type="protein sequence ID" value="TXJ37417.1"/>
    <property type="molecule type" value="Genomic_DNA"/>
</dbReference>
<comment type="caution">
    <text evidence="1">The sequence shown here is derived from an EMBL/GenBank/DDBJ whole genome shotgun (WGS) entry which is preliminary data.</text>
</comment>